<dbReference type="Proteomes" id="UP000315252">
    <property type="component" value="Unassembled WGS sequence"/>
</dbReference>
<dbReference type="PANTHER" id="PTHR21366">
    <property type="entry name" value="GLYOXALASE FAMILY PROTEIN"/>
    <property type="match status" value="1"/>
</dbReference>
<organism evidence="2 3">
    <name type="scientific">Denitrobaculum tricleocarpae</name>
    <dbReference type="NCBI Taxonomy" id="2591009"/>
    <lineage>
        <taxon>Bacteria</taxon>
        <taxon>Pseudomonadati</taxon>
        <taxon>Pseudomonadota</taxon>
        <taxon>Alphaproteobacteria</taxon>
        <taxon>Rhodospirillales</taxon>
        <taxon>Rhodospirillaceae</taxon>
        <taxon>Denitrobaculum</taxon>
    </lineage>
</organism>
<proteinExistence type="predicted"/>
<dbReference type="SUPFAM" id="SSF54593">
    <property type="entry name" value="Glyoxalase/Bleomycin resistance protein/Dihydroxybiphenyl dioxygenase"/>
    <property type="match status" value="1"/>
</dbReference>
<gene>
    <name evidence="2" type="ORF">FKG95_01435</name>
</gene>
<dbReference type="AlphaFoldDB" id="A0A545U1D8"/>
<evidence type="ECO:0000313" key="2">
    <source>
        <dbReference type="EMBL" id="TQV83291.1"/>
    </source>
</evidence>
<dbReference type="PROSITE" id="PS51819">
    <property type="entry name" value="VOC"/>
    <property type="match status" value="1"/>
</dbReference>
<reference evidence="2 3" key="1">
    <citation type="submission" date="2019-06" db="EMBL/GenBank/DDBJ databases">
        <title>Whole genome sequence for Rhodospirillaceae sp. R148.</title>
        <authorList>
            <person name="Wang G."/>
        </authorList>
    </citation>
    <scope>NUCLEOTIDE SEQUENCE [LARGE SCALE GENOMIC DNA]</scope>
    <source>
        <strain evidence="2 3">R148</strain>
    </source>
</reference>
<name>A0A545U1D8_9PROT</name>
<dbReference type="InterPro" id="IPR050383">
    <property type="entry name" value="GlyoxalaseI/FosfomycinResist"/>
</dbReference>
<comment type="caution">
    <text evidence="2">The sequence shown here is derived from an EMBL/GenBank/DDBJ whole genome shotgun (WGS) entry which is preliminary data.</text>
</comment>
<accession>A0A545U1D8</accession>
<dbReference type="InterPro" id="IPR004360">
    <property type="entry name" value="Glyas_Fos-R_dOase_dom"/>
</dbReference>
<dbReference type="InterPro" id="IPR037523">
    <property type="entry name" value="VOC_core"/>
</dbReference>
<dbReference type="Pfam" id="PF00903">
    <property type="entry name" value="Glyoxalase"/>
    <property type="match status" value="1"/>
</dbReference>
<dbReference type="PANTHER" id="PTHR21366:SF14">
    <property type="entry name" value="GLYOXALASE DOMAIN-CONTAINING PROTEIN 5"/>
    <property type="match status" value="1"/>
</dbReference>
<sequence length="139" mass="14734">MSTGFDITGLDHVVLRITDLAVSQAFYEQVLGCSVERVQAEIGLTQLRAGRSLIDLVPVDGTLGKIGGAAPGAEGRNVDHICLAILPFDEAKLRAHLEAHGVEILDEGLRYGAEGKGPSFYIQDPDGNTVELKGPAIPE</sequence>
<evidence type="ECO:0000259" key="1">
    <source>
        <dbReference type="PROSITE" id="PS51819"/>
    </source>
</evidence>
<dbReference type="EMBL" id="VHSH01000001">
    <property type="protein sequence ID" value="TQV83291.1"/>
    <property type="molecule type" value="Genomic_DNA"/>
</dbReference>
<protein>
    <submittedName>
        <fullName evidence="2">VOC family protein</fullName>
    </submittedName>
</protein>
<evidence type="ECO:0000313" key="3">
    <source>
        <dbReference type="Proteomes" id="UP000315252"/>
    </source>
</evidence>
<dbReference type="OrthoDB" id="9812656at2"/>
<dbReference type="Gene3D" id="3.10.180.10">
    <property type="entry name" value="2,3-Dihydroxybiphenyl 1,2-Dioxygenase, domain 1"/>
    <property type="match status" value="1"/>
</dbReference>
<keyword evidence="3" id="KW-1185">Reference proteome</keyword>
<dbReference type="RefSeq" id="WP_142894436.1">
    <property type="nucleotide sequence ID" value="NZ_ML660052.1"/>
</dbReference>
<feature type="domain" description="VOC" evidence="1">
    <location>
        <begin position="9"/>
        <end position="135"/>
    </location>
</feature>
<dbReference type="InterPro" id="IPR029068">
    <property type="entry name" value="Glyas_Bleomycin-R_OHBP_Dase"/>
</dbReference>